<evidence type="ECO:0000256" key="2">
    <source>
        <dbReference type="ARBA" id="ARBA00022448"/>
    </source>
</evidence>
<dbReference type="PANTHER" id="PTHR21292:SF1">
    <property type="entry name" value="EXOCYST COMPLEX COMPONENT 3"/>
    <property type="match status" value="1"/>
</dbReference>
<protein>
    <submittedName>
        <fullName evidence="5">Exocyst complex component Sec6-domain-containing protein</fullName>
    </submittedName>
</protein>
<dbReference type="STRING" id="1884261.A0A5C3QSG0"/>
<dbReference type="EMBL" id="ML178817">
    <property type="protein sequence ID" value="TFL04915.1"/>
    <property type="molecule type" value="Genomic_DNA"/>
</dbReference>
<evidence type="ECO:0000313" key="6">
    <source>
        <dbReference type="Proteomes" id="UP000305067"/>
    </source>
</evidence>
<dbReference type="Gene3D" id="1.10.357.70">
    <property type="entry name" value="Exocyst complex component Sec6, C-terminal domain"/>
    <property type="match status" value="1"/>
</dbReference>
<organism evidence="5 6">
    <name type="scientific">Pterulicium gracile</name>
    <dbReference type="NCBI Taxonomy" id="1884261"/>
    <lineage>
        <taxon>Eukaryota</taxon>
        <taxon>Fungi</taxon>
        <taxon>Dikarya</taxon>
        <taxon>Basidiomycota</taxon>
        <taxon>Agaricomycotina</taxon>
        <taxon>Agaricomycetes</taxon>
        <taxon>Agaricomycetidae</taxon>
        <taxon>Agaricales</taxon>
        <taxon>Pleurotineae</taxon>
        <taxon>Pterulaceae</taxon>
        <taxon>Pterulicium</taxon>
    </lineage>
</organism>
<comment type="similarity">
    <text evidence="1">Belongs to the SEC6 family.</text>
</comment>
<sequence>MTMRSNPRRMSATSGMSVISRTSHMSVWSARLGNVVEEYIVSGGTPAKVTPVVSPRSRRQQGWEMDYMKAEIDRYKWGSGSGLEDAPSLNEEGCYGSNGPQVLLHTSKGFLDEAVAPFGPLRGKEKDTAVMNAVGAALALFKAMQELWSHVISTEVQVHRRKAGSSRSSRKIPPSRPPHPCSNFAIHHGFVSRTITLANDQLKCAELLESYWGDAKQMLFSRSDQAVLDEWMITAIEGYIALSKQCLASLVSITLLFAKPSLKTLFQEPWYQSGGTVMLAITQQIDIALSTSQSYLHPTLFEALAGSLLDAFLVMYLTALCNVKTKLRMPEAVELVKQDVRVAFQFFAGLKQAELNEFDVMEMLLPMLEVQGCDLVRLLVPPYWAFARRFGPNLDFVEALSRSRGDVSKAVLKEAMSILRGKVKSERMANRSQGVIEMVVLPKKLKLGVPGLSPLRKLAQTRL</sequence>
<evidence type="ECO:0000256" key="4">
    <source>
        <dbReference type="SAM" id="MobiDB-lite"/>
    </source>
</evidence>
<dbReference type="AlphaFoldDB" id="A0A5C3QSG0"/>
<dbReference type="Gene3D" id="1.10.357.50">
    <property type="match status" value="1"/>
</dbReference>
<dbReference type="GO" id="GO:0000149">
    <property type="term" value="F:SNARE binding"/>
    <property type="evidence" value="ECO:0007669"/>
    <property type="project" value="TreeGrafter"/>
</dbReference>
<keyword evidence="2" id="KW-0813">Transport</keyword>
<dbReference type="InterPro" id="IPR042532">
    <property type="entry name" value="EXOC3/Sec6_C"/>
</dbReference>
<dbReference type="InterPro" id="IPR010326">
    <property type="entry name" value="EXOC3/Sec6"/>
</dbReference>
<reference evidence="5 6" key="1">
    <citation type="journal article" date="2019" name="Nat. Ecol. Evol.">
        <title>Megaphylogeny resolves global patterns of mushroom evolution.</title>
        <authorList>
            <person name="Varga T."/>
            <person name="Krizsan K."/>
            <person name="Foldi C."/>
            <person name="Dima B."/>
            <person name="Sanchez-Garcia M."/>
            <person name="Sanchez-Ramirez S."/>
            <person name="Szollosi G.J."/>
            <person name="Szarkandi J.G."/>
            <person name="Papp V."/>
            <person name="Albert L."/>
            <person name="Andreopoulos W."/>
            <person name="Angelini C."/>
            <person name="Antonin V."/>
            <person name="Barry K.W."/>
            <person name="Bougher N.L."/>
            <person name="Buchanan P."/>
            <person name="Buyck B."/>
            <person name="Bense V."/>
            <person name="Catcheside P."/>
            <person name="Chovatia M."/>
            <person name="Cooper J."/>
            <person name="Damon W."/>
            <person name="Desjardin D."/>
            <person name="Finy P."/>
            <person name="Geml J."/>
            <person name="Haridas S."/>
            <person name="Hughes K."/>
            <person name="Justo A."/>
            <person name="Karasinski D."/>
            <person name="Kautmanova I."/>
            <person name="Kiss B."/>
            <person name="Kocsube S."/>
            <person name="Kotiranta H."/>
            <person name="LaButti K.M."/>
            <person name="Lechner B.E."/>
            <person name="Liimatainen K."/>
            <person name="Lipzen A."/>
            <person name="Lukacs Z."/>
            <person name="Mihaltcheva S."/>
            <person name="Morgado L.N."/>
            <person name="Niskanen T."/>
            <person name="Noordeloos M.E."/>
            <person name="Ohm R.A."/>
            <person name="Ortiz-Santana B."/>
            <person name="Ovrebo C."/>
            <person name="Racz N."/>
            <person name="Riley R."/>
            <person name="Savchenko A."/>
            <person name="Shiryaev A."/>
            <person name="Soop K."/>
            <person name="Spirin V."/>
            <person name="Szebenyi C."/>
            <person name="Tomsovsky M."/>
            <person name="Tulloss R.E."/>
            <person name="Uehling J."/>
            <person name="Grigoriev I.V."/>
            <person name="Vagvolgyi C."/>
            <person name="Papp T."/>
            <person name="Martin F.M."/>
            <person name="Miettinen O."/>
            <person name="Hibbett D.S."/>
            <person name="Nagy L.G."/>
        </authorList>
    </citation>
    <scope>NUCLEOTIDE SEQUENCE [LARGE SCALE GENOMIC DNA]</scope>
    <source>
        <strain evidence="5 6">CBS 309.79</strain>
    </source>
</reference>
<dbReference type="GO" id="GO:0006887">
    <property type="term" value="P:exocytosis"/>
    <property type="evidence" value="ECO:0007669"/>
    <property type="project" value="UniProtKB-KW"/>
</dbReference>
<gene>
    <name evidence="5" type="ORF">BDV98DRAFT_601368</name>
</gene>
<evidence type="ECO:0000256" key="3">
    <source>
        <dbReference type="ARBA" id="ARBA00022483"/>
    </source>
</evidence>
<dbReference type="Pfam" id="PF06046">
    <property type="entry name" value="Sec6"/>
    <property type="match status" value="1"/>
</dbReference>
<dbReference type="GO" id="GO:0000145">
    <property type="term" value="C:exocyst"/>
    <property type="evidence" value="ECO:0007669"/>
    <property type="project" value="InterPro"/>
</dbReference>
<evidence type="ECO:0000256" key="1">
    <source>
        <dbReference type="ARBA" id="ARBA00009447"/>
    </source>
</evidence>
<dbReference type="GO" id="GO:0051601">
    <property type="term" value="P:exocyst localization"/>
    <property type="evidence" value="ECO:0007669"/>
    <property type="project" value="TreeGrafter"/>
</dbReference>
<name>A0A5C3QSG0_9AGAR</name>
<keyword evidence="3" id="KW-0268">Exocytosis</keyword>
<dbReference type="PANTHER" id="PTHR21292">
    <property type="entry name" value="EXOCYST COMPLEX COMPONENT SEC6-RELATED"/>
    <property type="match status" value="1"/>
</dbReference>
<accession>A0A5C3QSG0</accession>
<evidence type="ECO:0000313" key="5">
    <source>
        <dbReference type="EMBL" id="TFL04915.1"/>
    </source>
</evidence>
<dbReference type="Proteomes" id="UP000305067">
    <property type="component" value="Unassembled WGS sequence"/>
</dbReference>
<feature type="compositionally biased region" description="Basic residues" evidence="4">
    <location>
        <begin position="159"/>
        <end position="170"/>
    </location>
</feature>
<feature type="region of interest" description="Disordered" evidence="4">
    <location>
        <begin position="159"/>
        <end position="178"/>
    </location>
</feature>
<keyword evidence="6" id="KW-1185">Reference proteome</keyword>
<proteinExistence type="inferred from homology"/>